<reference evidence="5" key="1">
    <citation type="submission" date="2025-08" db="UniProtKB">
        <authorList>
            <consortium name="Ensembl"/>
        </authorList>
    </citation>
    <scope>IDENTIFICATION</scope>
</reference>
<dbReference type="Gene3D" id="1.25.40.20">
    <property type="entry name" value="Ankyrin repeat-containing domain"/>
    <property type="match status" value="1"/>
</dbReference>
<name>A0A8B9EG95_ANSCY</name>
<evidence type="ECO:0000256" key="1">
    <source>
        <dbReference type="ARBA" id="ARBA00022737"/>
    </source>
</evidence>
<dbReference type="SUPFAM" id="SSF48403">
    <property type="entry name" value="Ankyrin repeat"/>
    <property type="match status" value="1"/>
</dbReference>
<organism evidence="5 6">
    <name type="scientific">Anser cygnoides</name>
    <name type="common">Swan goose</name>
    <dbReference type="NCBI Taxonomy" id="8845"/>
    <lineage>
        <taxon>Eukaryota</taxon>
        <taxon>Metazoa</taxon>
        <taxon>Chordata</taxon>
        <taxon>Craniata</taxon>
        <taxon>Vertebrata</taxon>
        <taxon>Euteleostomi</taxon>
        <taxon>Archelosauria</taxon>
        <taxon>Archosauria</taxon>
        <taxon>Dinosauria</taxon>
        <taxon>Saurischia</taxon>
        <taxon>Theropoda</taxon>
        <taxon>Coelurosauria</taxon>
        <taxon>Aves</taxon>
        <taxon>Neognathae</taxon>
        <taxon>Galloanserae</taxon>
        <taxon>Anseriformes</taxon>
        <taxon>Anatidae</taxon>
        <taxon>Anserinae</taxon>
        <taxon>Anser</taxon>
    </lineage>
</organism>
<reference evidence="5" key="2">
    <citation type="submission" date="2025-09" db="UniProtKB">
        <authorList>
            <consortium name="Ensembl"/>
        </authorList>
    </citation>
    <scope>IDENTIFICATION</scope>
</reference>
<evidence type="ECO:0000256" key="3">
    <source>
        <dbReference type="PROSITE-ProRule" id="PRU00023"/>
    </source>
</evidence>
<evidence type="ECO:0000256" key="2">
    <source>
        <dbReference type="ARBA" id="ARBA00023043"/>
    </source>
</evidence>
<feature type="repeat" description="ANK" evidence="3">
    <location>
        <begin position="20"/>
        <end position="52"/>
    </location>
</feature>
<dbReference type="Ensembl" id="ENSACDT00005024345.1">
    <property type="protein sequence ID" value="ENSACDP00005020357.1"/>
    <property type="gene ID" value="ENSACDG00005014758.1"/>
</dbReference>
<evidence type="ECO:0000313" key="6">
    <source>
        <dbReference type="Proteomes" id="UP000694521"/>
    </source>
</evidence>
<protein>
    <submittedName>
        <fullName evidence="5">Uncharacterized protein</fullName>
    </submittedName>
</protein>
<keyword evidence="1" id="KW-0677">Repeat</keyword>
<feature type="region of interest" description="Disordered" evidence="4">
    <location>
        <begin position="86"/>
        <end position="105"/>
    </location>
</feature>
<dbReference type="PROSITE" id="PS50088">
    <property type="entry name" value="ANK_REPEAT"/>
    <property type="match status" value="1"/>
</dbReference>
<dbReference type="PANTHER" id="PTHR24201">
    <property type="entry name" value="ANK_REP_REGION DOMAIN-CONTAINING PROTEIN"/>
    <property type="match status" value="1"/>
</dbReference>
<sequence length="105" mass="10988">MARPRLLVAHGARPCLRSDTGWTPAHFAAESGRLGALRTLHSLHAAMDATDLFGDTPRRLAEIYGHKECARFLETKSSQALGRVAQGGGGVTVPGGVQGKVGRGA</sequence>
<dbReference type="InterPro" id="IPR002110">
    <property type="entry name" value="Ankyrin_rpt"/>
</dbReference>
<accession>A0A8B9EG95</accession>
<dbReference type="Pfam" id="PF12796">
    <property type="entry name" value="Ank_2"/>
    <property type="match status" value="1"/>
</dbReference>
<keyword evidence="6" id="KW-1185">Reference proteome</keyword>
<dbReference type="InterPro" id="IPR036770">
    <property type="entry name" value="Ankyrin_rpt-contain_sf"/>
</dbReference>
<evidence type="ECO:0000313" key="5">
    <source>
        <dbReference type="Ensembl" id="ENSACDP00005020357.1"/>
    </source>
</evidence>
<dbReference type="InterPro" id="IPR050776">
    <property type="entry name" value="Ank_Repeat/CDKN_Inhibitor"/>
</dbReference>
<keyword evidence="2 3" id="KW-0040">ANK repeat</keyword>
<dbReference type="PANTHER" id="PTHR24201:SF15">
    <property type="entry name" value="ANKYRIN REPEAT DOMAIN-CONTAINING PROTEIN 66"/>
    <property type="match status" value="1"/>
</dbReference>
<dbReference type="Proteomes" id="UP000694521">
    <property type="component" value="Unplaced"/>
</dbReference>
<evidence type="ECO:0000256" key="4">
    <source>
        <dbReference type="SAM" id="MobiDB-lite"/>
    </source>
</evidence>
<proteinExistence type="predicted"/>
<dbReference type="AlphaFoldDB" id="A0A8B9EG95"/>